<dbReference type="HOGENOM" id="CLU_1129674_0_0_1"/>
<gene>
    <name evidence="2" type="ORF">SPAPADRAFT_50656</name>
</gene>
<keyword evidence="3" id="KW-1185">Reference proteome</keyword>
<evidence type="ECO:0000313" key="3">
    <source>
        <dbReference type="Proteomes" id="UP000000709"/>
    </source>
</evidence>
<dbReference type="EMBL" id="GL996502">
    <property type="protein sequence ID" value="EGW32059.1"/>
    <property type="molecule type" value="Genomic_DNA"/>
</dbReference>
<dbReference type="RefSeq" id="XP_007375335.1">
    <property type="nucleotide sequence ID" value="XM_007375273.1"/>
</dbReference>
<accession>G3AP28</accession>
<name>G3AP28_SPAPN</name>
<keyword evidence="1" id="KW-0175">Coiled coil</keyword>
<protein>
    <submittedName>
        <fullName evidence="2">Uncharacterized protein</fullName>
    </submittedName>
</protein>
<feature type="coiled-coil region" evidence="1">
    <location>
        <begin position="32"/>
        <end position="59"/>
    </location>
</feature>
<sequence>MSLDATNRFGEFQNKIQQEIIQKWKTFNKSVKLEVMKQLQTQENQLDEMIQSIKDTGNEELGNLFEKLTTVKNNMQEAGKLQKSSLADIITILDKIQKEALDFDKFRKDHTVFVTDLNSLNIKLQNTIDKLRESQDKNRSKLKTPEKLEQSSVVSQNSKIMELENEKCIFQLKNSNQVLDIDKLLIPTSLDVVSSKTAMHISADDGRLEQKEKTSFCQTTSGKEVDDVYSFDNIIDFPPSKKYKRE</sequence>
<proteinExistence type="predicted"/>
<evidence type="ECO:0000313" key="2">
    <source>
        <dbReference type="EMBL" id="EGW32059.1"/>
    </source>
</evidence>
<dbReference type="AlphaFoldDB" id="G3AP28"/>
<organism evidence="3">
    <name type="scientific">Spathaspora passalidarum (strain NRRL Y-27907 / 11-Y1)</name>
    <dbReference type="NCBI Taxonomy" id="619300"/>
    <lineage>
        <taxon>Eukaryota</taxon>
        <taxon>Fungi</taxon>
        <taxon>Dikarya</taxon>
        <taxon>Ascomycota</taxon>
        <taxon>Saccharomycotina</taxon>
        <taxon>Pichiomycetes</taxon>
        <taxon>Debaryomycetaceae</taxon>
        <taxon>Spathaspora</taxon>
    </lineage>
</organism>
<dbReference type="KEGG" id="spaa:SPAPADRAFT_50656"/>
<evidence type="ECO:0000256" key="1">
    <source>
        <dbReference type="SAM" id="Coils"/>
    </source>
</evidence>
<dbReference type="InParanoid" id="G3AP28"/>
<reference evidence="2 3" key="1">
    <citation type="journal article" date="2011" name="Proc. Natl. Acad. Sci. U.S.A.">
        <title>Comparative genomics of xylose-fermenting fungi for enhanced biofuel production.</title>
        <authorList>
            <person name="Wohlbach D.J."/>
            <person name="Kuo A."/>
            <person name="Sato T.K."/>
            <person name="Potts K.M."/>
            <person name="Salamov A.A."/>
            <person name="LaButti K.M."/>
            <person name="Sun H."/>
            <person name="Clum A."/>
            <person name="Pangilinan J.L."/>
            <person name="Lindquist E.A."/>
            <person name="Lucas S."/>
            <person name="Lapidus A."/>
            <person name="Jin M."/>
            <person name="Gunawan C."/>
            <person name="Balan V."/>
            <person name="Dale B.E."/>
            <person name="Jeffries T.W."/>
            <person name="Zinkel R."/>
            <person name="Barry K.W."/>
            <person name="Grigoriev I.V."/>
            <person name="Gasch A.P."/>
        </authorList>
    </citation>
    <scope>NUCLEOTIDE SEQUENCE [LARGE SCALE GENOMIC DNA]</scope>
    <source>
        <strain evidence="3">NRRL Y-27907 / 11-Y1</strain>
    </source>
</reference>
<dbReference type="GeneID" id="18871468"/>
<dbReference type="Proteomes" id="UP000000709">
    <property type="component" value="Unassembled WGS sequence"/>
</dbReference>